<protein>
    <submittedName>
        <fullName evidence="2">Uncharacterized protein</fullName>
    </submittedName>
</protein>
<dbReference type="Proteomes" id="UP000007397">
    <property type="component" value="Chromosome"/>
</dbReference>
<reference evidence="2 3" key="1">
    <citation type="journal article" date="2013" name="Environ. Microbiol.">
        <title>Chloride and organic osmolytes: a hybrid strategy to cope with elevated salinities by the moderately halophilic, chloride-dependent bacterium Halobacillus halophilus.</title>
        <authorList>
            <person name="Saum S.H."/>
            <person name="Pfeiffer F."/>
            <person name="Palm P."/>
            <person name="Rampp M."/>
            <person name="Schuster S.C."/>
            <person name="Muller V."/>
            <person name="Oesterhelt D."/>
        </authorList>
    </citation>
    <scope>NUCLEOTIDE SEQUENCE [LARGE SCALE GENOMIC DNA]</scope>
    <source>
        <strain evidence="3">ATCC 35676 / DSM 2266 / JCM 20832 / KCTC 3685 / LMG 17431 / NBRC 102448 / NCIMB 2269</strain>
    </source>
</reference>
<proteinExistence type="predicted"/>
<evidence type="ECO:0000313" key="2">
    <source>
        <dbReference type="EMBL" id="CCG44131.1"/>
    </source>
</evidence>
<organism evidence="2 3">
    <name type="scientific">Halobacillus halophilus (strain ATCC 35676 / DSM 2266 / JCM 20832 / KCTC 3685 / LMG 17431 / NBRC 102448 / NCIMB 2269)</name>
    <name type="common">Sporosarcina halophila</name>
    <dbReference type="NCBI Taxonomy" id="866895"/>
    <lineage>
        <taxon>Bacteria</taxon>
        <taxon>Bacillati</taxon>
        <taxon>Bacillota</taxon>
        <taxon>Bacilli</taxon>
        <taxon>Bacillales</taxon>
        <taxon>Bacillaceae</taxon>
        <taxon>Halobacillus</taxon>
    </lineage>
</organism>
<dbReference type="eggNOG" id="ENOG502ZPA5">
    <property type="taxonomic scope" value="Bacteria"/>
</dbReference>
<feature type="region of interest" description="Disordered" evidence="1">
    <location>
        <begin position="1"/>
        <end position="47"/>
    </location>
</feature>
<dbReference type="RefSeq" id="WP_014642035.1">
    <property type="nucleotide sequence ID" value="NC_017668.1"/>
</dbReference>
<dbReference type="KEGG" id="hhd:HBHAL_1766"/>
<feature type="compositionally biased region" description="Polar residues" evidence="1">
    <location>
        <begin position="1"/>
        <end position="11"/>
    </location>
</feature>
<feature type="compositionally biased region" description="Basic and acidic residues" evidence="1">
    <location>
        <begin position="37"/>
        <end position="47"/>
    </location>
</feature>
<evidence type="ECO:0000313" key="3">
    <source>
        <dbReference type="Proteomes" id="UP000007397"/>
    </source>
</evidence>
<dbReference type="STRING" id="866895.HBHAL_1766"/>
<keyword evidence="3" id="KW-1185">Reference proteome</keyword>
<dbReference type="AlphaFoldDB" id="I0JJ13"/>
<accession>I0JJ13</accession>
<evidence type="ECO:0000256" key="1">
    <source>
        <dbReference type="SAM" id="MobiDB-lite"/>
    </source>
</evidence>
<dbReference type="PATRIC" id="fig|866895.3.peg.763"/>
<sequence>MGKDSQNVHSESSPHPDGNREGVISNSKGLQMGVTVDAKRSWKGKEKELNLQPDEKIKEFKQHMENITGKED</sequence>
<name>I0JJ13_HALH3</name>
<dbReference type="HOGENOM" id="CLU_2716805_0_0_9"/>
<gene>
    <name evidence="2" type="ordered locus">HBHAL_1766</name>
</gene>
<dbReference type="EMBL" id="HE717023">
    <property type="protein sequence ID" value="CCG44131.1"/>
    <property type="molecule type" value="Genomic_DNA"/>
</dbReference>